<protein>
    <submittedName>
        <fullName evidence="2">DUF2213 domain-containing protein</fullName>
    </submittedName>
</protein>
<name>A0A939HM51_9PROT</name>
<organism evidence="2 3">
    <name type="scientific">Acetobacter garciniae</name>
    <dbReference type="NCBI Taxonomy" id="2817435"/>
    <lineage>
        <taxon>Bacteria</taxon>
        <taxon>Pseudomonadati</taxon>
        <taxon>Pseudomonadota</taxon>
        <taxon>Alphaproteobacteria</taxon>
        <taxon>Acetobacterales</taxon>
        <taxon>Acetobacteraceae</taxon>
        <taxon>Acetobacter</taxon>
    </lineage>
</organism>
<proteinExistence type="predicted"/>
<dbReference type="AlphaFoldDB" id="A0A939HM51"/>
<evidence type="ECO:0000256" key="1">
    <source>
        <dbReference type="SAM" id="MobiDB-lite"/>
    </source>
</evidence>
<dbReference type="InterPro" id="IPR016913">
    <property type="entry name" value="UCP029215"/>
</dbReference>
<accession>A0A939HM51</accession>
<dbReference type="RefSeq" id="WP_207846746.1">
    <property type="nucleotide sequence ID" value="NZ_JAFVMH010000007.1"/>
</dbReference>
<dbReference type="Proteomes" id="UP000664073">
    <property type="component" value="Unassembled WGS sequence"/>
</dbReference>
<dbReference type="EMBL" id="JAFVMH010000007">
    <property type="protein sequence ID" value="MBO1326057.1"/>
    <property type="molecule type" value="Genomic_DNA"/>
</dbReference>
<feature type="compositionally biased region" description="Polar residues" evidence="1">
    <location>
        <begin position="283"/>
        <end position="294"/>
    </location>
</feature>
<feature type="compositionally biased region" description="Basic and acidic residues" evidence="1">
    <location>
        <begin position="268"/>
        <end position="277"/>
    </location>
</feature>
<evidence type="ECO:0000313" key="2">
    <source>
        <dbReference type="EMBL" id="MBO1326057.1"/>
    </source>
</evidence>
<sequence length="423" mass="43699">MVEQVFSLALDRAGSVRLTDEDGRLHVARTPISKAAVNSYYGREIPGFAELGLDPDRPYRLLRDPAELAKAADSFNALPVLAEHAHVTAHAPRPDLVVGATGTAAAFAPPYLTNALTIWNANAIEGIRSGAQRELSCAYRYVPVMEPGEHDGQPYDGRMTQIRGNHVALVRAGRAGPDVLVADEKPKENAMDVSPPAARAAATDPAIGKGAARTAGQAFALLGTAIASGRLSLTAPVADLRACLDRFDPKGEGTQGCAESADSPHAGTSRDTDEQGHARTGAQARTQAKGSSAPANAGQETERPELAGDSAVRVAVDAALRAERERTTQLAEALALARPLVGEVLGMDSAEDILRYALQERGVDTQGVNLPGLKALALAQGTSALCGAASGSGPQGGVAADSAAAARASALATRYGVATPRKF</sequence>
<keyword evidence="3" id="KW-1185">Reference proteome</keyword>
<reference evidence="2" key="1">
    <citation type="submission" date="2021-03" db="EMBL/GenBank/DDBJ databases">
        <title>The complete genome sequence of Acetobacter sp. TBRC 12339.</title>
        <authorList>
            <person name="Charoenyingcharoen P."/>
            <person name="Yukphan P."/>
        </authorList>
    </citation>
    <scope>NUCLEOTIDE SEQUENCE</scope>
    <source>
        <strain evidence="2">TBRC 12339</strain>
    </source>
</reference>
<dbReference type="Pfam" id="PF09979">
    <property type="entry name" value="DUF2213"/>
    <property type="match status" value="1"/>
</dbReference>
<gene>
    <name evidence="2" type="ORF">J2D77_12935</name>
</gene>
<comment type="caution">
    <text evidence="2">The sequence shown here is derived from an EMBL/GenBank/DDBJ whole genome shotgun (WGS) entry which is preliminary data.</text>
</comment>
<feature type="region of interest" description="Disordered" evidence="1">
    <location>
        <begin position="250"/>
        <end position="309"/>
    </location>
</feature>
<evidence type="ECO:0000313" key="3">
    <source>
        <dbReference type="Proteomes" id="UP000664073"/>
    </source>
</evidence>